<accession>N0B4Y8</accession>
<dbReference type="Proteomes" id="UP000005952">
    <property type="component" value="Chromosome"/>
</dbReference>
<dbReference type="STRING" id="670307.HYPDE_34488"/>
<reference evidence="1 2" key="1">
    <citation type="journal article" date="2013" name="Genome Announc.">
        <title>Genome sequences for three denitrifying bacterial strains isolated from a uranium- and nitrate-contaminated subsurface environment.</title>
        <authorList>
            <person name="Venkatramanan R."/>
            <person name="Prakash O."/>
            <person name="Woyke T."/>
            <person name="Chain P."/>
            <person name="Goodwin L.A."/>
            <person name="Watson D."/>
            <person name="Brooks S."/>
            <person name="Kostka J.E."/>
            <person name="Green S.J."/>
        </authorList>
    </citation>
    <scope>NUCLEOTIDE SEQUENCE [LARGE SCALE GENOMIC DNA]</scope>
    <source>
        <strain evidence="1 2">1NES1</strain>
    </source>
</reference>
<dbReference type="RefSeq" id="WP_015598592.1">
    <property type="nucleotide sequence ID" value="NC_021172.1"/>
</dbReference>
<gene>
    <name evidence="1" type="ORF">HYPDE_34488</name>
</gene>
<dbReference type="HOGENOM" id="CLU_048266_0_0_5"/>
<proteinExistence type="predicted"/>
<name>N0B4Y8_9HYPH</name>
<dbReference type="Pfam" id="PF13310">
    <property type="entry name" value="Virulence_RhuM"/>
    <property type="match status" value="1"/>
</dbReference>
<keyword evidence="2" id="KW-1185">Reference proteome</keyword>
<dbReference type="PANTHER" id="PTHR35810">
    <property type="entry name" value="CYTOPLASMIC PROTEIN-RELATED"/>
    <property type="match status" value="1"/>
</dbReference>
<dbReference type="PANTHER" id="PTHR35810:SF1">
    <property type="entry name" value="CYTOPLASMIC PROTEIN"/>
    <property type="match status" value="1"/>
</dbReference>
<dbReference type="KEGG" id="hdt:HYPDE_34488"/>
<dbReference type="InterPro" id="IPR011204">
    <property type="entry name" value="Virulence_RhuM-like"/>
</dbReference>
<evidence type="ECO:0000313" key="2">
    <source>
        <dbReference type="Proteomes" id="UP000005952"/>
    </source>
</evidence>
<protein>
    <submittedName>
        <fullName evidence="1">Uncharacterized protein</fullName>
    </submittedName>
</protein>
<organism evidence="1 2">
    <name type="scientific">Hyphomicrobium denitrificans 1NES1</name>
    <dbReference type="NCBI Taxonomy" id="670307"/>
    <lineage>
        <taxon>Bacteria</taxon>
        <taxon>Pseudomonadati</taxon>
        <taxon>Pseudomonadota</taxon>
        <taxon>Alphaproteobacteria</taxon>
        <taxon>Hyphomicrobiales</taxon>
        <taxon>Hyphomicrobiaceae</taxon>
        <taxon>Hyphomicrobium</taxon>
    </lineage>
</organism>
<dbReference type="EMBL" id="CP005587">
    <property type="protein sequence ID" value="AGK58569.1"/>
    <property type="molecule type" value="Genomic_DNA"/>
</dbReference>
<dbReference type="OrthoDB" id="9802752at2"/>
<dbReference type="AlphaFoldDB" id="N0B4Y8"/>
<sequence>MTRPKKTYEKPLKLDMEFDEALGRFAQVWPSELPGKGVAVTDGDGPVHLIEDDTGDRFLIYVDDQGVHHELRYSGDQPWFTQKQLAQMFGVDTDTVGDHIKKFVADGELQAATTGKFPVVQKEGNRDVRRETLHYTLDVAFYVGYRVNSAAGVLFRKWATALLVQFATKGFVIDKRRLKEPDDPGLVAELRDIVDEIRASGANAYREVKRLCTLCPDYKGSGEAAEHFFASIENKMLWVATADRKPMTSAELIMSRADVTKPDMGLTYHTGKRGVPTQKDVTVGTNYLLPDEQKTKYRVIEMILRYFEDQHRQNLTVPMAEMEAKLDEFILFNGWPLLKTLGSVKGEKARDHAKRLLKEYKELKFS</sequence>
<dbReference type="eggNOG" id="COG3943">
    <property type="taxonomic scope" value="Bacteria"/>
</dbReference>
<evidence type="ECO:0000313" key="1">
    <source>
        <dbReference type="EMBL" id="AGK58569.1"/>
    </source>
</evidence>